<dbReference type="EMBL" id="JAYRBN010000059">
    <property type="protein sequence ID" value="KAL2741105.1"/>
    <property type="molecule type" value="Genomic_DNA"/>
</dbReference>
<sequence>MLTSQWLAHLFKIDTSATMNPLSTISFCLINFELLCGILKTMVELNFFGLAMESIITFTDSWSIPFCRNVNNELLGLNVMVGSIRNDVNRGYHGWKNQAGTTSTPMKEQVRREETVQKKARIKHFIFFINSGCNRFTKNGPNFFSICLNADWKIFHSESAFILLLCSYLNSLPN</sequence>
<evidence type="ECO:0000313" key="2">
    <source>
        <dbReference type="Proteomes" id="UP001607303"/>
    </source>
</evidence>
<protein>
    <submittedName>
        <fullName evidence="1">Uncharacterized protein</fullName>
    </submittedName>
</protein>
<gene>
    <name evidence="1" type="ORF">V1477_010166</name>
</gene>
<dbReference type="AlphaFoldDB" id="A0ABD2C7T5"/>
<proteinExistence type="predicted"/>
<reference evidence="1 2" key="1">
    <citation type="journal article" date="2024" name="Ann. Entomol. Soc. Am.">
        <title>Genomic analyses of the southern and eastern yellowjacket wasps (Hymenoptera: Vespidae) reveal evolutionary signatures of social life.</title>
        <authorList>
            <person name="Catto M.A."/>
            <person name="Caine P.B."/>
            <person name="Orr S.E."/>
            <person name="Hunt B.G."/>
            <person name="Goodisman M.A.D."/>
        </authorList>
    </citation>
    <scope>NUCLEOTIDE SEQUENCE [LARGE SCALE GENOMIC DNA]</scope>
    <source>
        <strain evidence="1">232</strain>
        <tissue evidence="1">Head and thorax</tissue>
    </source>
</reference>
<comment type="caution">
    <text evidence="1">The sequence shown here is derived from an EMBL/GenBank/DDBJ whole genome shotgun (WGS) entry which is preliminary data.</text>
</comment>
<organism evidence="1 2">
    <name type="scientific">Vespula maculifrons</name>
    <name type="common">Eastern yellow jacket</name>
    <name type="synonym">Wasp</name>
    <dbReference type="NCBI Taxonomy" id="7453"/>
    <lineage>
        <taxon>Eukaryota</taxon>
        <taxon>Metazoa</taxon>
        <taxon>Ecdysozoa</taxon>
        <taxon>Arthropoda</taxon>
        <taxon>Hexapoda</taxon>
        <taxon>Insecta</taxon>
        <taxon>Pterygota</taxon>
        <taxon>Neoptera</taxon>
        <taxon>Endopterygota</taxon>
        <taxon>Hymenoptera</taxon>
        <taxon>Apocrita</taxon>
        <taxon>Aculeata</taxon>
        <taxon>Vespoidea</taxon>
        <taxon>Vespidae</taxon>
        <taxon>Vespinae</taxon>
        <taxon>Vespula</taxon>
    </lineage>
</organism>
<dbReference type="Proteomes" id="UP001607303">
    <property type="component" value="Unassembled WGS sequence"/>
</dbReference>
<name>A0ABD2C7T5_VESMC</name>
<accession>A0ABD2C7T5</accession>
<keyword evidence="2" id="KW-1185">Reference proteome</keyword>
<evidence type="ECO:0000313" key="1">
    <source>
        <dbReference type="EMBL" id="KAL2741105.1"/>
    </source>
</evidence>